<name>A0ABS1MYA3_9ACTN</name>
<evidence type="ECO:0000313" key="3">
    <source>
        <dbReference type="Proteomes" id="UP000629371"/>
    </source>
</evidence>
<evidence type="ECO:0000256" key="1">
    <source>
        <dbReference type="SAM" id="SignalP"/>
    </source>
</evidence>
<keyword evidence="3" id="KW-1185">Reference proteome</keyword>
<protein>
    <submittedName>
        <fullName evidence="2">Uncharacterized protein</fullName>
    </submittedName>
</protein>
<proteinExistence type="predicted"/>
<gene>
    <name evidence="2" type="ORF">JK360_25625</name>
</gene>
<evidence type="ECO:0000313" key="2">
    <source>
        <dbReference type="EMBL" id="MBL1092715.1"/>
    </source>
</evidence>
<feature type="signal peptide" evidence="1">
    <location>
        <begin position="1"/>
        <end position="30"/>
    </location>
</feature>
<reference evidence="2 3" key="1">
    <citation type="submission" date="2021-01" db="EMBL/GenBank/DDBJ databases">
        <title>WGS of actinomycetes isolated from Thailand.</title>
        <authorList>
            <person name="Thawai C."/>
        </authorList>
    </citation>
    <scope>NUCLEOTIDE SEQUENCE [LARGE SCALE GENOMIC DNA]</scope>
    <source>
        <strain evidence="2 3">CH9-7</strain>
    </source>
</reference>
<keyword evidence="1" id="KW-0732">Signal</keyword>
<sequence>MRAKIRSHRIVAALCAVPFLVLAGAGAASAAPAAAPAAAPTHASAHGWSCDDNWRWGGDCYDHFGYDHFGYGHGISVIIIG</sequence>
<organism evidence="2 3">
    <name type="scientific">Streptomyces siderophoricus</name>
    <dbReference type="NCBI Taxonomy" id="2802281"/>
    <lineage>
        <taxon>Bacteria</taxon>
        <taxon>Bacillati</taxon>
        <taxon>Actinomycetota</taxon>
        <taxon>Actinomycetes</taxon>
        <taxon>Kitasatosporales</taxon>
        <taxon>Streptomycetaceae</taxon>
        <taxon>Streptomyces</taxon>
    </lineage>
</organism>
<dbReference type="EMBL" id="JAERRI010000014">
    <property type="protein sequence ID" value="MBL1092715.1"/>
    <property type="molecule type" value="Genomic_DNA"/>
</dbReference>
<accession>A0ABS1MYA3</accession>
<comment type="caution">
    <text evidence="2">The sequence shown here is derived from an EMBL/GenBank/DDBJ whole genome shotgun (WGS) entry which is preliminary data.</text>
</comment>
<dbReference type="Proteomes" id="UP000629371">
    <property type="component" value="Unassembled WGS sequence"/>
</dbReference>
<dbReference type="RefSeq" id="WP_201808109.1">
    <property type="nucleotide sequence ID" value="NZ_JAERRI010000014.1"/>
</dbReference>
<feature type="chain" id="PRO_5046620503" evidence="1">
    <location>
        <begin position="31"/>
        <end position="81"/>
    </location>
</feature>